<feature type="domain" description="Serine aminopeptidase S33" evidence="2">
    <location>
        <begin position="131"/>
        <end position="216"/>
    </location>
</feature>
<evidence type="ECO:0000313" key="4">
    <source>
        <dbReference type="Proteomes" id="UP000052022"/>
    </source>
</evidence>
<evidence type="ECO:0000259" key="2">
    <source>
        <dbReference type="Pfam" id="PF12146"/>
    </source>
</evidence>
<dbReference type="EMBL" id="CYSD01000018">
    <property type="protein sequence ID" value="CUH77240.1"/>
    <property type="molecule type" value="Genomic_DNA"/>
</dbReference>
<accession>A0A0P1GPQ1</accession>
<gene>
    <name evidence="3" type="ORF">TRM7557_01279</name>
</gene>
<keyword evidence="4" id="KW-1185">Reference proteome</keyword>
<dbReference type="Proteomes" id="UP000052022">
    <property type="component" value="Unassembled WGS sequence"/>
</dbReference>
<dbReference type="Gene3D" id="3.40.50.1820">
    <property type="entry name" value="alpha/beta hydrolase"/>
    <property type="match status" value="1"/>
</dbReference>
<dbReference type="SUPFAM" id="SSF53474">
    <property type="entry name" value="alpha/beta-Hydrolases"/>
    <property type="match status" value="1"/>
</dbReference>
<dbReference type="AlphaFoldDB" id="A0A0P1GPQ1"/>
<proteinExistence type="predicted"/>
<feature type="chain" id="PRO_5006063647" evidence="1">
    <location>
        <begin position="30"/>
        <end position="334"/>
    </location>
</feature>
<protein>
    <submittedName>
        <fullName evidence="3">Esterase/lipase</fullName>
    </submittedName>
</protein>
<dbReference type="InterPro" id="IPR006311">
    <property type="entry name" value="TAT_signal"/>
</dbReference>
<name>A0A0P1GPQ1_9RHOB</name>
<feature type="signal peptide" evidence="1">
    <location>
        <begin position="1"/>
        <end position="29"/>
    </location>
</feature>
<reference evidence="3 4" key="1">
    <citation type="submission" date="2015-09" db="EMBL/GenBank/DDBJ databases">
        <authorList>
            <consortium name="Swine Surveillance"/>
        </authorList>
    </citation>
    <scope>NUCLEOTIDE SEQUENCE [LARGE SCALE GENOMIC DNA]</scope>
    <source>
        <strain evidence="3 4">CECT 7557</strain>
    </source>
</reference>
<evidence type="ECO:0000313" key="3">
    <source>
        <dbReference type="EMBL" id="CUH77240.1"/>
    </source>
</evidence>
<dbReference type="Pfam" id="PF12146">
    <property type="entry name" value="Hydrolase_4"/>
    <property type="match status" value="1"/>
</dbReference>
<organism evidence="3 4">
    <name type="scientific">Tritonibacter multivorans</name>
    <dbReference type="NCBI Taxonomy" id="928856"/>
    <lineage>
        <taxon>Bacteria</taxon>
        <taxon>Pseudomonadati</taxon>
        <taxon>Pseudomonadota</taxon>
        <taxon>Alphaproteobacteria</taxon>
        <taxon>Rhodobacterales</taxon>
        <taxon>Paracoccaceae</taxon>
        <taxon>Tritonibacter</taxon>
    </lineage>
</organism>
<dbReference type="STRING" id="928856.SAMN04488049_11573"/>
<dbReference type="PROSITE" id="PS51318">
    <property type="entry name" value="TAT"/>
    <property type="match status" value="1"/>
</dbReference>
<dbReference type="InterPro" id="IPR022742">
    <property type="entry name" value="Hydrolase_4"/>
</dbReference>
<dbReference type="InterPro" id="IPR029058">
    <property type="entry name" value="AB_hydrolase_fold"/>
</dbReference>
<sequence length="334" mass="36960">MPISRRQALIRTAAALTSSVLPWATVARADTQKGNTMDKSQEDALIDQIAKSVSYAFRTPILRRPSDYGLAYEDVFFPALDGVMLEGWFIPAANSDKLIIVNHFIGANRYGYPGHLEPWTGQGGFEVNFIEAYKALHDAGYNVLAYDLRGHGHSAEGAGNITGVGAIEWRDVIGSVRYARTKLPGAKIALHSQCMGCNSTFLAMEKHPEEFEDIACMIALQPLSAAPFIERALTDNGVENAVERFDARYSYYSSFRHGDSNAIARADKVKCPTMVVQVKDDMTTKPSDAQGIHGKLPNPDKKLLWINGTSVRYDGYRFFSQNPGEMIAWYDAHL</sequence>
<evidence type="ECO:0000256" key="1">
    <source>
        <dbReference type="SAM" id="SignalP"/>
    </source>
</evidence>
<keyword evidence="1" id="KW-0732">Signal</keyword>